<accession>E3BLB1</accession>
<dbReference type="OrthoDB" id="9031471at2"/>
<keyword evidence="1" id="KW-0732">Signal</keyword>
<dbReference type="SUPFAM" id="SSF51556">
    <property type="entry name" value="Metallo-dependent hydrolases"/>
    <property type="match status" value="1"/>
</dbReference>
<sequence>MKSLFFLLICLVINLFPLPSNATKLEPKPQSHEVTADNIYFGGDILTMHGDEPNYIEALATAGGKIIYTGTLEGSKSFQNQTTTMVNLEGKTMLPGFVDPHSHLYGVGLQAVVANLLPSPDGQADSIDQLVELLRESNQNPEQRLFTQKTGWIFGFGYDDSLLERYPNKQDLDRASQDKPILMIHTSGHLSVANSKALELLGINAETPNPPGGIIRRFEDSLEPNGVMEENAHFAILLKLGKLIDIELQDMMLKAAQKQYAKYGYTTAQEGRASAEAIEALSRASKKDTLLIDVVAYLDMLSNSEWMSSKYHSSDYLNRFRIGGVKLSFDGSPQGKTAWLTQPYFHPPHGQTPNYLGYPTFSDEQAFQFVELALSKNWQLLTHANGDAAIGQFIDAVTAANQKLGTKDRRPVLIHGQTIRQDQIEKLSEQGIFPSLFPMHTFYWGDWHADSVLGFPRANFISPTKSVRDAQLMFSTHHDAPVALPNALRVLDATVNRTTRSRRTLGPEQRVDVYTGLKAMTLWPAYQHFEEHNKGSLIVDKQADLIILDKNPLKIDPTNLKDLVIFETISRGKSVYQQ</sequence>
<evidence type="ECO:0000256" key="1">
    <source>
        <dbReference type="SAM" id="SignalP"/>
    </source>
</evidence>
<dbReference type="eggNOG" id="COG1574">
    <property type="taxonomic scope" value="Bacteria"/>
</dbReference>
<dbReference type="InterPro" id="IPR013108">
    <property type="entry name" value="Amidohydro_3"/>
</dbReference>
<dbReference type="PANTHER" id="PTHR22642:SF2">
    <property type="entry name" value="PROTEIN LONG AFTER FAR-RED 3"/>
    <property type="match status" value="1"/>
</dbReference>
<dbReference type="RefSeq" id="WP_009601842.1">
    <property type="nucleotide sequence ID" value="NZ_AEIU01000077.1"/>
</dbReference>
<dbReference type="SUPFAM" id="SSF51338">
    <property type="entry name" value="Composite domain of metallo-dependent hydrolases"/>
    <property type="match status" value="1"/>
</dbReference>
<evidence type="ECO:0000313" key="4">
    <source>
        <dbReference type="Proteomes" id="UP000002943"/>
    </source>
</evidence>
<dbReference type="InterPro" id="IPR033932">
    <property type="entry name" value="YtcJ-like"/>
</dbReference>
<dbReference type="EMBL" id="AEIU01000077">
    <property type="protein sequence ID" value="EFP96153.1"/>
    <property type="molecule type" value="Genomic_DNA"/>
</dbReference>
<comment type="caution">
    <text evidence="3">The sequence shown here is derived from an EMBL/GenBank/DDBJ whole genome shotgun (WGS) entry which is preliminary data.</text>
</comment>
<dbReference type="PANTHER" id="PTHR22642">
    <property type="entry name" value="IMIDAZOLONEPROPIONASE"/>
    <property type="match status" value="1"/>
</dbReference>
<dbReference type="Gene3D" id="3.10.310.70">
    <property type="match status" value="1"/>
</dbReference>
<keyword evidence="3" id="KW-0378">Hydrolase</keyword>
<dbReference type="InterPro" id="IPR032466">
    <property type="entry name" value="Metal_Hydrolase"/>
</dbReference>
<dbReference type="Gene3D" id="2.30.40.10">
    <property type="entry name" value="Urease, subunit C, domain 1"/>
    <property type="match status" value="1"/>
</dbReference>
<protein>
    <submittedName>
        <fullName evidence="3">Metal-dependent hydrolase</fullName>
    </submittedName>
</protein>
<dbReference type="Pfam" id="PF07969">
    <property type="entry name" value="Amidohydro_3"/>
    <property type="match status" value="1"/>
</dbReference>
<reference evidence="3 4" key="1">
    <citation type="journal article" date="2012" name="Int. J. Syst. Evol. Microbiol.">
        <title>Vibrio caribbeanicus sp. nov., isolated from the marine sponge Scleritoderma cyanea.</title>
        <authorList>
            <person name="Hoffmann M."/>
            <person name="Monday S.R."/>
            <person name="Allard M.W."/>
            <person name="Strain E.A."/>
            <person name="Whittaker P."/>
            <person name="Naum M."/>
            <person name="McCarthy P.J."/>
            <person name="Lopez J.V."/>
            <person name="Fischer M."/>
            <person name="Brown E.W."/>
        </authorList>
    </citation>
    <scope>NUCLEOTIDE SEQUENCE [LARGE SCALE GENOMIC DNA]</scope>
    <source>
        <strain evidence="3 4">ATCC BAA-2122</strain>
    </source>
</reference>
<dbReference type="Gene3D" id="3.20.20.140">
    <property type="entry name" value="Metal-dependent hydrolases"/>
    <property type="match status" value="1"/>
</dbReference>
<feature type="signal peptide" evidence="1">
    <location>
        <begin position="1"/>
        <end position="22"/>
    </location>
</feature>
<evidence type="ECO:0000313" key="3">
    <source>
        <dbReference type="EMBL" id="EFP96153.1"/>
    </source>
</evidence>
<gene>
    <name evidence="3" type="ORF">VIBC2010_06649</name>
</gene>
<dbReference type="InterPro" id="IPR011059">
    <property type="entry name" value="Metal-dep_hydrolase_composite"/>
</dbReference>
<keyword evidence="4" id="KW-1185">Reference proteome</keyword>
<proteinExistence type="predicted"/>
<feature type="domain" description="Amidohydrolase 3" evidence="2">
    <location>
        <begin position="85"/>
        <end position="576"/>
    </location>
</feature>
<dbReference type="GO" id="GO:0016810">
    <property type="term" value="F:hydrolase activity, acting on carbon-nitrogen (but not peptide) bonds"/>
    <property type="evidence" value="ECO:0007669"/>
    <property type="project" value="InterPro"/>
</dbReference>
<name>E3BLB1_9VIBR</name>
<evidence type="ECO:0000259" key="2">
    <source>
        <dbReference type="Pfam" id="PF07969"/>
    </source>
</evidence>
<dbReference type="Proteomes" id="UP000002943">
    <property type="component" value="Unassembled WGS sequence"/>
</dbReference>
<feature type="chain" id="PRO_5003166551" evidence="1">
    <location>
        <begin position="23"/>
        <end position="578"/>
    </location>
</feature>
<dbReference type="CDD" id="cd01300">
    <property type="entry name" value="YtcJ_like"/>
    <property type="match status" value="1"/>
</dbReference>
<organism evidence="3 4">
    <name type="scientific">Vibrio caribbeanicus ATCC BAA-2122</name>
    <dbReference type="NCBI Taxonomy" id="796620"/>
    <lineage>
        <taxon>Bacteria</taxon>
        <taxon>Pseudomonadati</taxon>
        <taxon>Pseudomonadota</taxon>
        <taxon>Gammaproteobacteria</taxon>
        <taxon>Vibrionales</taxon>
        <taxon>Vibrionaceae</taxon>
        <taxon>Vibrio</taxon>
    </lineage>
</organism>
<dbReference type="AlphaFoldDB" id="E3BLB1"/>
<dbReference type="STRING" id="796620.VIBC2010_06649"/>